<dbReference type="Pfam" id="PF03109">
    <property type="entry name" value="ABC1"/>
    <property type="match status" value="2"/>
</dbReference>
<dbReference type="InterPro" id="IPR011009">
    <property type="entry name" value="Kinase-like_dom_sf"/>
</dbReference>
<dbReference type="PANTHER" id="PTHR43173">
    <property type="entry name" value="ABC1 FAMILY PROTEIN"/>
    <property type="match status" value="1"/>
</dbReference>
<feature type="compositionally biased region" description="Low complexity" evidence="1">
    <location>
        <begin position="1110"/>
        <end position="1127"/>
    </location>
</feature>
<dbReference type="PANTHER" id="PTHR43173:SF34">
    <property type="entry name" value="ABC1 ATYPICAL KINASE-LIKE DOMAIN-CONTAINING PROTEIN"/>
    <property type="match status" value="1"/>
</dbReference>
<name>A0A7S4BER6_CHRCT</name>
<dbReference type="AlphaFoldDB" id="A0A7S4BER6"/>
<keyword evidence="2" id="KW-1133">Transmembrane helix</keyword>
<keyword evidence="2" id="KW-0472">Membrane</keyword>
<proteinExistence type="predicted"/>
<evidence type="ECO:0000259" key="3">
    <source>
        <dbReference type="Pfam" id="PF03109"/>
    </source>
</evidence>
<reference evidence="4" key="1">
    <citation type="submission" date="2021-01" db="EMBL/GenBank/DDBJ databases">
        <authorList>
            <person name="Corre E."/>
            <person name="Pelletier E."/>
            <person name="Niang G."/>
            <person name="Scheremetjew M."/>
            <person name="Finn R."/>
            <person name="Kale V."/>
            <person name="Holt S."/>
            <person name="Cochrane G."/>
            <person name="Meng A."/>
            <person name="Brown T."/>
            <person name="Cohen L."/>
        </authorList>
    </citation>
    <scope>NUCLEOTIDE SEQUENCE</scope>
    <source>
        <strain evidence="4">CCMP645</strain>
    </source>
</reference>
<accession>A0A7S4BER6</accession>
<dbReference type="SUPFAM" id="SSF56112">
    <property type="entry name" value="Protein kinase-like (PK-like)"/>
    <property type="match status" value="1"/>
</dbReference>
<feature type="domain" description="ABC1 atypical kinase-like" evidence="3">
    <location>
        <begin position="545"/>
        <end position="629"/>
    </location>
</feature>
<feature type="transmembrane region" description="Helical" evidence="2">
    <location>
        <begin position="140"/>
        <end position="156"/>
    </location>
</feature>
<evidence type="ECO:0000256" key="2">
    <source>
        <dbReference type="SAM" id="Phobius"/>
    </source>
</evidence>
<dbReference type="EMBL" id="HBIZ01025773">
    <property type="protein sequence ID" value="CAE0763703.1"/>
    <property type="molecule type" value="Transcribed_RNA"/>
</dbReference>
<sequence length="1246" mass="133471">MRRSVRFFFAAALVCSLGFNLLALRVFLHGGHAHARHEAVEFGSNVEGRAAVDASPSLIDLEKSRNASITGSLEGRSNLVRNSPATESANSIPSWPWYLLGLVFDAIFNVLRSMLLIAPAVLGSALWLSRYLQVRSRSKPLFAATAASLLLLLLAERGGAAGAARALALYQAAAAAALLRWAYVSEGWRRALVFWRVWHPRGCALAGSLSLEKGCKRASEWHLPDVPALAVCASQLVGPMIIHYKLVKAWGAKADVEKGDLDALYVELHLRYAPRVLQTILRLRGFYVKFGQVISVLDFIPEPYRKELAVLQSGVPPKPPEEVRQLISSSLGQSISEVFRELDEKPIGSASIGQVHRAILKDGRRVVVKVQYPEVRALFASDFAQLLSAASFWSPQAMGDLRECRAQFMAEFDFVREARVMRRIADNLARPFPAVAVPRPIAGLVSEHVLVMSELPGGSLLDEIQRVAQAYADAQGISVDDLKARMLAKAKGDDDEDYAGDAMPSRLKLGLFNTYVRTASLARSTGVALYNNSIGLFTTPMKSSAALMPAMVDVNAIIKQLCAVLGHQVLVDGLFSSDPHPGNVMLLPDGRLGLIDFGQAKQLSDAQRRAVALMVVAVASADHDAILKLTRATKFKTKRNDPKAVVRYMQLMWEGSLRELGRLSKIDPVEQTDGEMVMVRRAVILVRSLGAMMGCKVNMAKEWEELARQVLVQLDKAGRAGGEGGPEAGGPEAAARAAAAAKGVHVEIVSEGESAHGVRIRYDSGAPPLEWIDEYQHLVWRRTVRGGTLKPILKAYGEAAVVRVAFCAARAAAAMRADDGFTLQQAPTSAEEDDRLQALRALFYLAWGHASGAFSFSASAGHYSISAGLKSLKLKGPWAEMAKQLEQSPAVATEVRKYFPRSYFSLLEAEDSADVAPQMNALLDAISKLLEPLAEDDAAADAAGKRVIAALFGEKLRLEESPDAGDDGSGDVAGAAQSQQPGLSGACASDAPDLAQPESSSSTAQPPEMTKGADAVELFGPSSANQSLEADSRASCNGVMQGGLSSALVPQASVGLEHAKLREMLRQTSSPRSRPPPSLPSAPRTSAGAERPLSAKKQTCTTSKRKSSPSSAAETSRFASRAFASSSPQTPATRPDAQRPSCRPHPLSAAAPALPSACAQHGARPGETPTATPSCARSRTPDLSQESATPRERSVGSSPASLLRRTSFGNSSVHTDNDDADFASAEENFDDSDEDNLRHAGRTSTK</sequence>
<dbReference type="CDD" id="cd05121">
    <property type="entry name" value="ABC1_ADCK3-like"/>
    <property type="match status" value="1"/>
</dbReference>
<dbReference type="InterPro" id="IPR004147">
    <property type="entry name" value="ABC1_dom"/>
</dbReference>
<feature type="compositionally biased region" description="Low complexity" evidence="1">
    <location>
        <begin position="1146"/>
        <end position="1157"/>
    </location>
</feature>
<keyword evidence="2" id="KW-0812">Transmembrane</keyword>
<dbReference type="InterPro" id="IPR051130">
    <property type="entry name" value="Mito_struct-func_regulator"/>
</dbReference>
<feature type="compositionally biased region" description="Polar residues" evidence="1">
    <location>
        <begin position="1169"/>
        <end position="1188"/>
    </location>
</feature>
<evidence type="ECO:0000256" key="1">
    <source>
        <dbReference type="SAM" id="MobiDB-lite"/>
    </source>
</evidence>
<evidence type="ECO:0000313" key="4">
    <source>
        <dbReference type="EMBL" id="CAE0763703.1"/>
    </source>
</evidence>
<feature type="transmembrane region" description="Helical" evidence="2">
    <location>
        <begin position="97"/>
        <end position="128"/>
    </location>
</feature>
<feature type="region of interest" description="Disordered" evidence="1">
    <location>
        <begin position="1059"/>
        <end position="1246"/>
    </location>
</feature>
<feature type="region of interest" description="Disordered" evidence="1">
    <location>
        <begin position="960"/>
        <end position="1010"/>
    </location>
</feature>
<organism evidence="4">
    <name type="scientific">Chrysotila carterae</name>
    <name type="common">Marine alga</name>
    <name type="synonym">Syracosphaera carterae</name>
    <dbReference type="NCBI Taxonomy" id="13221"/>
    <lineage>
        <taxon>Eukaryota</taxon>
        <taxon>Haptista</taxon>
        <taxon>Haptophyta</taxon>
        <taxon>Prymnesiophyceae</taxon>
        <taxon>Isochrysidales</taxon>
        <taxon>Isochrysidaceae</taxon>
        <taxon>Chrysotila</taxon>
    </lineage>
</organism>
<gene>
    <name evidence="4" type="ORF">PCAR00345_LOCUS16315</name>
</gene>
<feature type="domain" description="ABC1 atypical kinase-like" evidence="3">
    <location>
        <begin position="311"/>
        <end position="478"/>
    </location>
</feature>
<protein>
    <recommendedName>
        <fullName evidence="3">ABC1 atypical kinase-like domain-containing protein</fullName>
    </recommendedName>
</protein>